<evidence type="ECO:0000313" key="3">
    <source>
        <dbReference type="Proteomes" id="UP001597094"/>
    </source>
</evidence>
<dbReference type="Proteomes" id="UP001597094">
    <property type="component" value="Unassembled WGS sequence"/>
</dbReference>
<organism evidence="2 3">
    <name type="scientific">Pontibacter rugosus</name>
    <dbReference type="NCBI Taxonomy" id="1745966"/>
    <lineage>
        <taxon>Bacteria</taxon>
        <taxon>Pseudomonadati</taxon>
        <taxon>Bacteroidota</taxon>
        <taxon>Cytophagia</taxon>
        <taxon>Cytophagales</taxon>
        <taxon>Hymenobacteraceae</taxon>
        <taxon>Pontibacter</taxon>
    </lineage>
</organism>
<dbReference type="EMBL" id="JBHTLD010000500">
    <property type="protein sequence ID" value="MFD1188905.1"/>
    <property type="molecule type" value="Genomic_DNA"/>
</dbReference>
<name>A0ABW3SXA3_9BACT</name>
<evidence type="ECO:0000259" key="1">
    <source>
        <dbReference type="Pfam" id="PF13612"/>
    </source>
</evidence>
<gene>
    <name evidence="2" type="ORF">ACFQ2O_22155</name>
</gene>
<proteinExistence type="predicted"/>
<keyword evidence="3" id="KW-1185">Reference proteome</keyword>
<dbReference type="NCBIfam" id="NF033520">
    <property type="entry name" value="transpos_IS982"/>
    <property type="match status" value="1"/>
</dbReference>
<reference evidence="3" key="1">
    <citation type="journal article" date="2019" name="Int. J. Syst. Evol. Microbiol.">
        <title>The Global Catalogue of Microorganisms (GCM) 10K type strain sequencing project: providing services to taxonomists for standard genome sequencing and annotation.</title>
        <authorList>
            <consortium name="The Broad Institute Genomics Platform"/>
            <consortium name="The Broad Institute Genome Sequencing Center for Infectious Disease"/>
            <person name="Wu L."/>
            <person name="Ma J."/>
        </authorList>
    </citation>
    <scope>NUCLEOTIDE SEQUENCE [LARGE SCALE GENOMIC DNA]</scope>
    <source>
        <strain evidence="3">JCM 31319</strain>
    </source>
</reference>
<dbReference type="RefSeq" id="WP_377533172.1">
    <property type="nucleotide sequence ID" value="NZ_JBHTLD010000500.1"/>
</dbReference>
<feature type="domain" description="Transposase DDE" evidence="1">
    <location>
        <begin position="25"/>
        <end position="177"/>
    </location>
</feature>
<feature type="non-terminal residue" evidence="2">
    <location>
        <position position="1"/>
    </location>
</feature>
<dbReference type="InterPro" id="IPR025668">
    <property type="entry name" value="Tnp_DDE_dom"/>
</dbReference>
<dbReference type="Pfam" id="PF13612">
    <property type="entry name" value="DDE_Tnp_1_3"/>
    <property type="match status" value="1"/>
</dbReference>
<protein>
    <submittedName>
        <fullName evidence="2">IS982 family transposase</fullName>
    </submittedName>
</protein>
<accession>A0ABW3SXA3</accession>
<sequence>QFLSLSRQACFHAFLLAQCRCSLSERTDHYYIDSRKLPVCDNLRIHQHKVFEGVAARGKGSTGWFYGLKLHLVINQHGELARLLVTPANVADNNHQVLGHLLEGLQGKCYGDRGYLSSLVEELLEKGLHLVARIRKNMKNTLLTLKDKLNLLKRGGIEAVNDILMSVCDIDHTRHRNPLNALVHILSGLTAYTFLDHKNKRFNPARTLA</sequence>
<comment type="caution">
    <text evidence="2">The sequence shown here is derived from an EMBL/GenBank/DDBJ whole genome shotgun (WGS) entry which is preliminary data.</text>
</comment>
<evidence type="ECO:0000313" key="2">
    <source>
        <dbReference type="EMBL" id="MFD1188905.1"/>
    </source>
</evidence>